<sequence length="1115" mass="118915">MANPQLTPVLTIETSVPAPVSRLQDDGTFKVEPSPDAKIGLKQLYCVRHIEGGAEVWQSSMISPVSSAGNSVLVYDVTQSITATTNTVVLAAVSTDANQSQTLYTAVQSNGCGGFKPDGQSLIALGTKAIGGLLSDNYTIPAQDDSNADPVPVPPPQVYQSILQVLPGNLPGFFAGTSTLFKMANETQVVASQKGTTLVVLAVSASNDLYYIRGTRTKSGSTTIVWEASGLPIRSDVLEISTQYNLSSASIELIYVTNTNATVGHLYLTPESAIWQESIIPVRPASKQPQTLTYPAHTLSCDWAYATVNNGTYTLSNTTPTKITTDSAGSINIVQRISDSIAAPSYEVGLTQFGSTSISVDPAQRILTQLPKYTTAGSLKAAKTTDGRPVQFPNTDNFDAAAGLLGRFQAVHDNVSKSSTNTSTEACSLNLAVSRVKSTPAAIESFTQLESGEYVKDDGSWISDAATDVANFFGDAWECIKSGLRTGIKFALQVLDQGISIFLSIAGKIFRFVLRTAASVLRTFAGFLKSALGIDINGFLDWLGFVFDIGKVLETQKSVNKTIKAGFDFVSYSVTAFQPIIAQLFDTIKDQLSQWIPDARPAPPDAGHSNLFTKLLGFIFDNPIMKFLGKFNPMNWLMTQASNILGDVIQLPDLSGLIGVIMNAIGNTLDEEGNNITRLLTDVLNKFTAVFDGKANVFEAIAQLLGDTFWTLFDAIKIVLANALKAIPDIMTELWKVITSPIKLPIISPIWNAFMGPDTPLTILNAMTVIPSWALNMYAGTVYGKMPFDAEGFGDPAKVIPSEGTGRRSKAGQEASKPTFTANTASIVNLQMSTAGPPNNSSPNPTTPPQPPNKPSPDPTNPPPQPTSKPLSNLQIFDLILSMLSPTAGAISGLVDVYCIFSDAIAADNVQTTPGQGARRIITDNNELDVFLRGEGRFEKAPAAAPPSSDILLRIFRGVVAVFVLFCCLYNFIIGIKYQDGDWKDVWQYGVGGYIPSGSTSTDVRTLASTIFTSFSALFTCLGRALGEDPQAAAIIFIALGFDAANAVVCGIIYGVSTENTLPSAAQQPSIAAVADVVVRSSSTAGVPDKNDNSGSAQYKLPKHLDSMFLKAAMF</sequence>
<dbReference type="AlphaFoldDB" id="A0AAN6XYA7"/>
<proteinExistence type="predicted"/>
<feature type="region of interest" description="Disordered" evidence="1">
    <location>
        <begin position="799"/>
        <end position="869"/>
    </location>
</feature>
<reference evidence="3" key="1">
    <citation type="journal article" date="2023" name="Mol. Phylogenet. Evol.">
        <title>Genome-scale phylogeny and comparative genomics of the fungal order Sordariales.</title>
        <authorList>
            <person name="Hensen N."/>
            <person name="Bonometti L."/>
            <person name="Westerberg I."/>
            <person name="Brannstrom I.O."/>
            <person name="Guillou S."/>
            <person name="Cros-Aarteil S."/>
            <person name="Calhoun S."/>
            <person name="Haridas S."/>
            <person name="Kuo A."/>
            <person name="Mondo S."/>
            <person name="Pangilinan J."/>
            <person name="Riley R."/>
            <person name="LaButti K."/>
            <person name="Andreopoulos B."/>
            <person name="Lipzen A."/>
            <person name="Chen C."/>
            <person name="Yan M."/>
            <person name="Daum C."/>
            <person name="Ng V."/>
            <person name="Clum A."/>
            <person name="Steindorff A."/>
            <person name="Ohm R.A."/>
            <person name="Martin F."/>
            <person name="Silar P."/>
            <person name="Natvig D.O."/>
            <person name="Lalanne C."/>
            <person name="Gautier V."/>
            <person name="Ament-Velasquez S.L."/>
            <person name="Kruys A."/>
            <person name="Hutchinson M.I."/>
            <person name="Powell A.J."/>
            <person name="Barry K."/>
            <person name="Miller A.N."/>
            <person name="Grigoriev I.V."/>
            <person name="Debuchy R."/>
            <person name="Gladieux P."/>
            <person name="Hiltunen Thoren M."/>
            <person name="Johannesson H."/>
        </authorList>
    </citation>
    <scope>NUCLEOTIDE SEQUENCE</scope>
    <source>
        <strain evidence="3">PSN293</strain>
    </source>
</reference>
<feature type="transmembrane region" description="Helical" evidence="2">
    <location>
        <begin position="1007"/>
        <end position="1026"/>
    </location>
</feature>
<keyword evidence="2" id="KW-1133">Transmembrane helix</keyword>
<organism evidence="3 4">
    <name type="scientific">Rhypophila decipiens</name>
    <dbReference type="NCBI Taxonomy" id="261697"/>
    <lineage>
        <taxon>Eukaryota</taxon>
        <taxon>Fungi</taxon>
        <taxon>Dikarya</taxon>
        <taxon>Ascomycota</taxon>
        <taxon>Pezizomycotina</taxon>
        <taxon>Sordariomycetes</taxon>
        <taxon>Sordariomycetidae</taxon>
        <taxon>Sordariales</taxon>
        <taxon>Naviculisporaceae</taxon>
        <taxon>Rhypophila</taxon>
    </lineage>
</organism>
<comment type="caution">
    <text evidence="3">The sequence shown here is derived from an EMBL/GenBank/DDBJ whole genome shotgun (WGS) entry which is preliminary data.</text>
</comment>
<accession>A0AAN6XYA7</accession>
<dbReference type="Proteomes" id="UP001301769">
    <property type="component" value="Unassembled WGS sequence"/>
</dbReference>
<keyword evidence="2" id="KW-0812">Transmembrane</keyword>
<evidence type="ECO:0000313" key="3">
    <source>
        <dbReference type="EMBL" id="KAK4209163.1"/>
    </source>
</evidence>
<feature type="transmembrane region" description="Helical" evidence="2">
    <location>
        <begin position="955"/>
        <end position="974"/>
    </location>
</feature>
<feature type="compositionally biased region" description="Polar residues" evidence="1">
    <location>
        <begin position="816"/>
        <end position="836"/>
    </location>
</feature>
<keyword evidence="4" id="KW-1185">Reference proteome</keyword>
<feature type="compositionally biased region" description="Pro residues" evidence="1">
    <location>
        <begin position="845"/>
        <end position="867"/>
    </location>
</feature>
<evidence type="ECO:0000256" key="1">
    <source>
        <dbReference type="SAM" id="MobiDB-lite"/>
    </source>
</evidence>
<evidence type="ECO:0000313" key="4">
    <source>
        <dbReference type="Proteomes" id="UP001301769"/>
    </source>
</evidence>
<feature type="transmembrane region" description="Helical" evidence="2">
    <location>
        <begin position="1032"/>
        <end position="1056"/>
    </location>
</feature>
<gene>
    <name evidence="3" type="ORF">QBC37DRAFT_486306</name>
</gene>
<protein>
    <submittedName>
        <fullName evidence="3">Uncharacterized protein</fullName>
    </submittedName>
</protein>
<keyword evidence="2" id="KW-0472">Membrane</keyword>
<dbReference type="EMBL" id="MU858214">
    <property type="protein sequence ID" value="KAK4209163.1"/>
    <property type="molecule type" value="Genomic_DNA"/>
</dbReference>
<name>A0AAN6XYA7_9PEZI</name>
<reference evidence="3" key="2">
    <citation type="submission" date="2023-05" db="EMBL/GenBank/DDBJ databases">
        <authorList>
            <consortium name="Lawrence Berkeley National Laboratory"/>
            <person name="Steindorff A."/>
            <person name="Hensen N."/>
            <person name="Bonometti L."/>
            <person name="Westerberg I."/>
            <person name="Brannstrom I.O."/>
            <person name="Guillou S."/>
            <person name="Cros-Aarteil S."/>
            <person name="Calhoun S."/>
            <person name="Haridas S."/>
            <person name="Kuo A."/>
            <person name="Mondo S."/>
            <person name="Pangilinan J."/>
            <person name="Riley R."/>
            <person name="Labutti K."/>
            <person name="Andreopoulos B."/>
            <person name="Lipzen A."/>
            <person name="Chen C."/>
            <person name="Yanf M."/>
            <person name="Daum C."/>
            <person name="Ng V."/>
            <person name="Clum A."/>
            <person name="Ohm R."/>
            <person name="Martin F."/>
            <person name="Silar P."/>
            <person name="Natvig D."/>
            <person name="Lalanne C."/>
            <person name="Gautier V."/>
            <person name="Ament-Velasquez S.L."/>
            <person name="Kruys A."/>
            <person name="Hutchinson M.I."/>
            <person name="Powell A.J."/>
            <person name="Barry K."/>
            <person name="Miller A.N."/>
            <person name="Grigoriev I.V."/>
            <person name="Debuchy R."/>
            <person name="Gladieux P."/>
            <person name="Thoren M.H."/>
            <person name="Johannesson H."/>
        </authorList>
    </citation>
    <scope>NUCLEOTIDE SEQUENCE</scope>
    <source>
        <strain evidence="3">PSN293</strain>
    </source>
</reference>
<evidence type="ECO:0000256" key="2">
    <source>
        <dbReference type="SAM" id="Phobius"/>
    </source>
</evidence>